<dbReference type="OrthoDB" id="9792185at2"/>
<accession>A0A317FL50</accession>
<keyword evidence="10" id="KW-1185">Reference proteome</keyword>
<gene>
    <name evidence="9" type="ORF">DFH01_04040</name>
</gene>
<feature type="domain" description="2Fe-2S ferredoxin-type" evidence="7">
    <location>
        <begin position="216"/>
        <end position="301"/>
    </location>
</feature>
<keyword evidence="5" id="KW-0408">Iron</keyword>
<evidence type="ECO:0000256" key="6">
    <source>
        <dbReference type="ARBA" id="ARBA00023014"/>
    </source>
</evidence>
<protein>
    <submittedName>
        <fullName evidence="9">Oxidoreductase</fullName>
    </submittedName>
</protein>
<dbReference type="InterPro" id="IPR006058">
    <property type="entry name" value="2Fe2S_fd_BS"/>
</dbReference>
<dbReference type="CDD" id="cd06185">
    <property type="entry name" value="PDR_like"/>
    <property type="match status" value="1"/>
</dbReference>
<name>A0A317FL50_9PROT</name>
<dbReference type="PROSITE" id="PS51384">
    <property type="entry name" value="FAD_FR"/>
    <property type="match status" value="1"/>
</dbReference>
<dbReference type="InterPro" id="IPR050415">
    <property type="entry name" value="MRET"/>
</dbReference>
<evidence type="ECO:0000256" key="5">
    <source>
        <dbReference type="ARBA" id="ARBA00023004"/>
    </source>
</evidence>
<dbReference type="InterPro" id="IPR012675">
    <property type="entry name" value="Beta-grasp_dom_sf"/>
</dbReference>
<dbReference type="InterPro" id="IPR036010">
    <property type="entry name" value="2Fe-2S_ferredoxin-like_sf"/>
</dbReference>
<dbReference type="SUPFAM" id="SSF63380">
    <property type="entry name" value="Riboflavin synthase domain-like"/>
    <property type="match status" value="1"/>
</dbReference>
<dbReference type="PROSITE" id="PS00197">
    <property type="entry name" value="2FE2S_FER_1"/>
    <property type="match status" value="1"/>
</dbReference>
<dbReference type="SUPFAM" id="SSF52343">
    <property type="entry name" value="Ferredoxin reductase-like, C-terminal NADP-linked domain"/>
    <property type="match status" value="1"/>
</dbReference>
<dbReference type="Proteomes" id="UP000245765">
    <property type="component" value="Unassembled WGS sequence"/>
</dbReference>
<dbReference type="PANTHER" id="PTHR47354:SF1">
    <property type="entry name" value="CARNITINE MONOOXYGENASE REDUCTASE SUBUNIT"/>
    <property type="match status" value="1"/>
</dbReference>
<dbReference type="InterPro" id="IPR001041">
    <property type="entry name" value="2Fe-2S_ferredoxin-type"/>
</dbReference>
<dbReference type="InterPro" id="IPR039261">
    <property type="entry name" value="FNR_nucleotide-bd"/>
</dbReference>
<dbReference type="Pfam" id="PF00111">
    <property type="entry name" value="Fer2"/>
    <property type="match status" value="1"/>
</dbReference>
<dbReference type="GO" id="GO:0016491">
    <property type="term" value="F:oxidoreductase activity"/>
    <property type="evidence" value="ECO:0007669"/>
    <property type="project" value="UniProtKB-KW"/>
</dbReference>
<evidence type="ECO:0000313" key="9">
    <source>
        <dbReference type="EMBL" id="PWS39293.1"/>
    </source>
</evidence>
<reference evidence="10" key="1">
    <citation type="submission" date="2018-05" db="EMBL/GenBank/DDBJ databases">
        <authorList>
            <person name="Du Z."/>
            <person name="Wang X."/>
        </authorList>
    </citation>
    <scope>NUCLEOTIDE SEQUENCE [LARGE SCALE GENOMIC DNA]</scope>
    <source>
        <strain evidence="10">CQN31</strain>
    </source>
</reference>
<dbReference type="InterPro" id="IPR017927">
    <property type="entry name" value="FAD-bd_FR_type"/>
</dbReference>
<dbReference type="PRINTS" id="PR00409">
    <property type="entry name" value="PHDIOXRDTASE"/>
</dbReference>
<keyword evidence="4" id="KW-0560">Oxidoreductase</keyword>
<proteinExistence type="predicted"/>
<evidence type="ECO:0000256" key="2">
    <source>
        <dbReference type="ARBA" id="ARBA00022714"/>
    </source>
</evidence>
<dbReference type="Pfam" id="PF00970">
    <property type="entry name" value="FAD_binding_6"/>
    <property type="match status" value="1"/>
</dbReference>
<dbReference type="GO" id="GO:0051537">
    <property type="term" value="F:2 iron, 2 sulfur cluster binding"/>
    <property type="evidence" value="ECO:0007669"/>
    <property type="project" value="UniProtKB-KW"/>
</dbReference>
<organism evidence="9 10">
    <name type="scientific">Falsiroseomonas bella</name>
    <dbReference type="NCBI Taxonomy" id="2184016"/>
    <lineage>
        <taxon>Bacteria</taxon>
        <taxon>Pseudomonadati</taxon>
        <taxon>Pseudomonadota</taxon>
        <taxon>Alphaproteobacteria</taxon>
        <taxon>Acetobacterales</taxon>
        <taxon>Roseomonadaceae</taxon>
        <taxon>Falsiroseomonas</taxon>
    </lineage>
</organism>
<comment type="caution">
    <text evidence="9">The sequence shown here is derived from an EMBL/GenBank/DDBJ whole genome shotgun (WGS) entry which is preliminary data.</text>
</comment>
<dbReference type="Gene3D" id="3.10.20.30">
    <property type="match status" value="1"/>
</dbReference>
<dbReference type="EMBL" id="QGNA01000001">
    <property type="protein sequence ID" value="PWS39293.1"/>
    <property type="molecule type" value="Genomic_DNA"/>
</dbReference>
<keyword evidence="3" id="KW-0479">Metal-binding</keyword>
<feature type="domain" description="FAD-binding FR-type" evidence="8">
    <location>
        <begin position="1"/>
        <end position="92"/>
    </location>
</feature>
<evidence type="ECO:0000256" key="4">
    <source>
        <dbReference type="ARBA" id="ARBA00023002"/>
    </source>
</evidence>
<dbReference type="GO" id="GO:0046872">
    <property type="term" value="F:metal ion binding"/>
    <property type="evidence" value="ECO:0007669"/>
    <property type="project" value="UniProtKB-KW"/>
</dbReference>
<evidence type="ECO:0000256" key="3">
    <source>
        <dbReference type="ARBA" id="ARBA00022723"/>
    </source>
</evidence>
<dbReference type="InterPro" id="IPR008333">
    <property type="entry name" value="Cbr1-like_FAD-bd_dom"/>
</dbReference>
<evidence type="ECO:0000256" key="1">
    <source>
        <dbReference type="ARBA" id="ARBA00022630"/>
    </source>
</evidence>
<dbReference type="PANTHER" id="PTHR47354">
    <property type="entry name" value="NADH OXIDOREDUCTASE HCR"/>
    <property type="match status" value="1"/>
</dbReference>
<keyword evidence="6" id="KW-0411">Iron-sulfur</keyword>
<dbReference type="Gene3D" id="3.40.50.80">
    <property type="entry name" value="Nucleotide-binding domain of ferredoxin-NADP reductase (FNR) module"/>
    <property type="match status" value="1"/>
</dbReference>
<dbReference type="InterPro" id="IPR001433">
    <property type="entry name" value="OxRdtase_FAD/NAD-bd"/>
</dbReference>
<dbReference type="CDD" id="cd00207">
    <property type="entry name" value="fer2"/>
    <property type="match status" value="1"/>
</dbReference>
<evidence type="ECO:0000259" key="7">
    <source>
        <dbReference type="PROSITE" id="PS51085"/>
    </source>
</evidence>
<evidence type="ECO:0000259" key="8">
    <source>
        <dbReference type="PROSITE" id="PS51384"/>
    </source>
</evidence>
<dbReference type="SUPFAM" id="SSF54292">
    <property type="entry name" value="2Fe-2S ferredoxin-like"/>
    <property type="match status" value="1"/>
</dbReference>
<keyword evidence="1" id="KW-0285">Flavoprotein</keyword>
<sequence>MTWESPGVVSLDLVAADGSALPAWEPGAHIDLHLAGAPVRQYSLCGDPARRDTWRVAVREVPGGRVSGLVHKALRPGALIEAEGPRNNFLFVAAPRYLFIAGGIGITPILPMLRAARLAGAQAMLLFCARSAADAPFLAEAREFAEVVTHCADDGTRLDVAARLATPEADTLVYCCGPERLMNAVEQATAAWPEGSVRFEWFTPRSRPEGEGADAFEVVCAQSGLTLKVAPGVSVLQALREAGLDRPSSCEQGVCGTCECRVLEGEVDHRDSILSASERAANDVMMTCVSRAKGARLVLDI</sequence>
<dbReference type="Gene3D" id="2.40.30.10">
    <property type="entry name" value="Translation factors"/>
    <property type="match status" value="1"/>
</dbReference>
<dbReference type="PROSITE" id="PS51085">
    <property type="entry name" value="2FE2S_FER_2"/>
    <property type="match status" value="1"/>
</dbReference>
<dbReference type="Pfam" id="PF00175">
    <property type="entry name" value="NAD_binding_1"/>
    <property type="match status" value="1"/>
</dbReference>
<dbReference type="InterPro" id="IPR017938">
    <property type="entry name" value="Riboflavin_synthase-like_b-brl"/>
</dbReference>
<evidence type="ECO:0000313" key="10">
    <source>
        <dbReference type="Proteomes" id="UP000245765"/>
    </source>
</evidence>
<keyword evidence="2" id="KW-0001">2Fe-2S</keyword>
<dbReference type="AlphaFoldDB" id="A0A317FL50"/>